<evidence type="ECO:0000256" key="1">
    <source>
        <dbReference type="SAM" id="Coils"/>
    </source>
</evidence>
<organism evidence="3 4">
    <name type="scientific">Tritrichomonas musculus</name>
    <dbReference type="NCBI Taxonomy" id="1915356"/>
    <lineage>
        <taxon>Eukaryota</taxon>
        <taxon>Metamonada</taxon>
        <taxon>Parabasalia</taxon>
        <taxon>Tritrichomonadida</taxon>
        <taxon>Tritrichomonadidae</taxon>
        <taxon>Tritrichomonas</taxon>
    </lineage>
</organism>
<sequence length="601" mass="67085">MKSDKLNINVNNDMTVKGARIESRIVNANIKGNLTVESKQDEIVTNEETSSFSISLSPISSILKETTETVAKNGFTSFVDGVKKSPLGLSPSVPVSDNYTKKTQIRNRAGFIGTEELNVNVGGTLTSLNADVDTKNKNVKAAKIVEKETNDAYEEDRSTIVFPGADVLALFDTISDAKVIMNAMVDEMKLKENSEKENPDEENKDKENPDEENKDKENPDEENDDNENPDKEFGIEMNEPMVKEVVEDLGNMKQEVTDKMEKIENDFEETKDQLNKRFMQILLSAKNRAIVNNAMIYNQEVDKQEKPVKVEDINKKDANYNDSNKIIKDEQKGKAQDVLFIQSEEALVEKDTTKYSTMDELLNDSKYSSKPNVTYQQIQNISKNEIKSLLERKSIHEELDALNINESNLRSILQQLTLNEIIELASIGDSIDQAIYQRAQEIETLTHSFFRCITDIKKKANKLAEEHPKVVKYARKTIDCISELLSWASKLKYAEYGASIGAAFGPAGVVLGCIGGIVLEVLVEKGMEWAEQKVVSAFKLVAVFTYTVNAIDKVVSDISTVCSGTSNVFKNTFAKNNKPSSGASKSRNEALNTEKTSVNIQ</sequence>
<dbReference type="InterPro" id="IPR025157">
    <property type="entry name" value="Hemagglutinin_rpt"/>
</dbReference>
<reference evidence="3 4" key="1">
    <citation type="submission" date="2024-04" db="EMBL/GenBank/DDBJ databases">
        <title>Tritrichomonas musculus Genome.</title>
        <authorList>
            <person name="Alves-Ferreira E."/>
            <person name="Grigg M."/>
            <person name="Lorenzi H."/>
            <person name="Galac M."/>
        </authorList>
    </citation>
    <scope>NUCLEOTIDE SEQUENCE [LARGE SCALE GENOMIC DNA]</scope>
    <source>
        <strain evidence="3 4">EAF2021</strain>
    </source>
</reference>
<feature type="region of interest" description="Disordered" evidence="2">
    <location>
        <begin position="191"/>
        <end position="236"/>
    </location>
</feature>
<dbReference type="EMBL" id="JAPFFF010000016">
    <property type="protein sequence ID" value="KAK8865181.1"/>
    <property type="molecule type" value="Genomic_DNA"/>
</dbReference>
<protein>
    <submittedName>
        <fullName evidence="3">Uncharacterized protein</fullName>
    </submittedName>
</protein>
<evidence type="ECO:0000256" key="2">
    <source>
        <dbReference type="SAM" id="MobiDB-lite"/>
    </source>
</evidence>
<feature type="compositionally biased region" description="Basic and acidic residues" evidence="2">
    <location>
        <begin position="191"/>
        <end position="217"/>
    </location>
</feature>
<proteinExistence type="predicted"/>
<dbReference type="Proteomes" id="UP001470230">
    <property type="component" value="Unassembled WGS sequence"/>
</dbReference>
<name>A0ABR2IMD4_9EUKA</name>
<gene>
    <name evidence="3" type="ORF">M9Y10_010717</name>
</gene>
<feature type="region of interest" description="Disordered" evidence="2">
    <location>
        <begin position="577"/>
        <end position="601"/>
    </location>
</feature>
<feature type="compositionally biased region" description="Acidic residues" evidence="2">
    <location>
        <begin position="218"/>
        <end position="227"/>
    </location>
</feature>
<evidence type="ECO:0000313" key="3">
    <source>
        <dbReference type="EMBL" id="KAK8865181.1"/>
    </source>
</evidence>
<keyword evidence="4" id="KW-1185">Reference proteome</keyword>
<keyword evidence="1" id="KW-0175">Coiled coil</keyword>
<accession>A0ABR2IMD4</accession>
<evidence type="ECO:0000313" key="4">
    <source>
        <dbReference type="Proteomes" id="UP001470230"/>
    </source>
</evidence>
<comment type="caution">
    <text evidence="3">The sequence shown here is derived from an EMBL/GenBank/DDBJ whole genome shotgun (WGS) entry which is preliminary data.</text>
</comment>
<dbReference type="Pfam" id="PF13332">
    <property type="entry name" value="Fil_haemagg_2"/>
    <property type="match status" value="1"/>
</dbReference>
<feature type="coiled-coil region" evidence="1">
    <location>
        <begin position="246"/>
        <end position="273"/>
    </location>
</feature>